<geneLocation type="plasmid" evidence="1 2">
    <name>p410-lp97</name>
</geneLocation>
<dbReference type="AlphaFoldDB" id="A0AAQ2WXD1"/>
<protein>
    <submittedName>
        <fullName evidence="1">Uncharacterized protein</fullName>
    </submittedName>
</protein>
<dbReference type="EMBL" id="CP114638">
    <property type="protein sequence ID" value="WAZ91424.1"/>
    <property type="molecule type" value="Genomic_DNA"/>
</dbReference>
<proteinExistence type="predicted"/>
<name>A0AAQ2WXD1_9SPIR</name>
<organism evidence="1 2">
    <name type="scientific">Borrelia miyamotoi</name>
    <dbReference type="NCBI Taxonomy" id="47466"/>
    <lineage>
        <taxon>Bacteria</taxon>
        <taxon>Pseudomonadati</taxon>
        <taxon>Spirochaetota</taxon>
        <taxon>Spirochaetia</taxon>
        <taxon>Spirochaetales</taxon>
        <taxon>Borreliaceae</taxon>
        <taxon>Borrelia</taxon>
    </lineage>
</organism>
<gene>
    <name evidence="1" type="ORF">O5398_04645</name>
</gene>
<reference evidence="1" key="1">
    <citation type="submission" date="2022-12" db="EMBL/GenBank/DDBJ databases">
        <title>B. miyamotoi WGS.</title>
        <authorList>
            <person name="Kuleshov K.V."/>
            <person name="Hoornstra D."/>
            <person name="Hovius J.W."/>
            <person name="Platonov A.E."/>
            <person name="Telford S.R. III."/>
        </authorList>
    </citation>
    <scope>NUCLEOTIDE SEQUENCE</scope>
    <source>
        <strain evidence="1">410</strain>
        <plasmid evidence="1">p410-lp97</plasmid>
    </source>
</reference>
<sequence>MLKNGISLQSTSSSVTSMCEELDNLNLELKEALMQCIISCRFMVLGIF</sequence>
<accession>A0AAQ2WXD1</accession>
<evidence type="ECO:0000313" key="1">
    <source>
        <dbReference type="EMBL" id="WAZ91424.1"/>
    </source>
</evidence>
<dbReference type="Proteomes" id="UP001164544">
    <property type="component" value="Plasmid p410-lp97"/>
</dbReference>
<keyword evidence="1" id="KW-0614">Plasmid</keyword>
<evidence type="ECO:0000313" key="2">
    <source>
        <dbReference type="Proteomes" id="UP001164544"/>
    </source>
</evidence>